<evidence type="ECO:0000313" key="6">
    <source>
        <dbReference type="Proteomes" id="UP001309876"/>
    </source>
</evidence>
<dbReference type="Proteomes" id="UP001309876">
    <property type="component" value="Unassembled WGS sequence"/>
</dbReference>
<evidence type="ECO:0000256" key="2">
    <source>
        <dbReference type="ARBA" id="ARBA00022490"/>
    </source>
</evidence>
<proteinExistence type="predicted"/>
<feature type="region of interest" description="Disordered" evidence="4">
    <location>
        <begin position="1"/>
        <end position="30"/>
    </location>
</feature>
<feature type="region of interest" description="Disordered" evidence="4">
    <location>
        <begin position="292"/>
        <end position="333"/>
    </location>
</feature>
<organism evidence="5 6">
    <name type="scientific">Lithohypha guttulata</name>
    <dbReference type="NCBI Taxonomy" id="1690604"/>
    <lineage>
        <taxon>Eukaryota</taxon>
        <taxon>Fungi</taxon>
        <taxon>Dikarya</taxon>
        <taxon>Ascomycota</taxon>
        <taxon>Pezizomycotina</taxon>
        <taxon>Eurotiomycetes</taxon>
        <taxon>Chaetothyriomycetidae</taxon>
        <taxon>Chaetothyriales</taxon>
        <taxon>Trichomeriaceae</taxon>
        <taxon>Lithohypha</taxon>
    </lineage>
</organism>
<evidence type="ECO:0000313" key="5">
    <source>
        <dbReference type="EMBL" id="KAK5088476.1"/>
    </source>
</evidence>
<sequence length="760" mass="84925">MSGYSPSSRDASQTGKVEPELTISTNSKTNPATSIRGTIYSIFHGPATIHDPLRMLPDPTAQALVDFLLPRIHNNPAEAIRWFLHSVAGNPTAQAEHFALANKSHHFHNTEAFWWQYICGWIEDEIEDEEDGEEKLQVVVKALSDSHRQGKLETLVPKELKLEKVRVKQPGAQPRRGNEKIEKCRGKGQQGRLLNRERGGHHKKDELRRKENRFTTYKESYAAHVSGLLSAEVYKLGKVYSQQVYPPTRVCNPEKSQQRHYLHLPIHIMAAVKKFAGLPDVDEGAEVYETQVPELTEASTLPTESDAASDEDTSDLDRRTIDPDAARRRFGPAIVDASNTNFSDTINGGRKDYKARTRRRRKRAQLVEDKAEIDGFDESEDETLQGRLARLRREATELQAEIDSIEQTKESRQGDDDDSTYEDTVDHPNPTSELSEGAEQLNRTLKAISLGGSRKRVKTLEEEFTQKLDQQLVPPRDRLHSTGPDINDLPESSISAIAAFSDRLTAMETVLGVSVRGPATTSSIIPTLESLSTQIEALSSTLTPPQNFNITGTASTSTIHLEPIAQRIRHLVAESKRLEDSRCAATKSFEELLETRDRYANLLQSTHVHSAVHTSSGAQVSRNSSGQEIPTTNGTVNAPTKEQMQSQFTTLFLDDQAARIAALYSALPTIQSLQPLLPVVLERLRALSVIHTGAADVKNELDDVERRLETQEQEVKKWREAVEDAEKAMQEGREVMKENVQVVGDMVSGIESRVRQLKSR</sequence>
<keyword evidence="2" id="KW-0963">Cytoplasm</keyword>
<feature type="compositionally biased region" description="Polar residues" evidence="4">
    <location>
        <begin position="617"/>
        <end position="640"/>
    </location>
</feature>
<dbReference type="GO" id="GO:0005869">
    <property type="term" value="C:dynactin complex"/>
    <property type="evidence" value="ECO:0007669"/>
    <property type="project" value="InterPro"/>
</dbReference>
<feature type="region of interest" description="Disordered" evidence="4">
    <location>
        <begin position="399"/>
        <end position="438"/>
    </location>
</feature>
<dbReference type="Pfam" id="PF04912">
    <property type="entry name" value="Dynamitin"/>
    <property type="match status" value="1"/>
</dbReference>
<evidence type="ECO:0000256" key="3">
    <source>
        <dbReference type="SAM" id="Coils"/>
    </source>
</evidence>
<dbReference type="GO" id="GO:0007017">
    <property type="term" value="P:microtubule-based process"/>
    <property type="evidence" value="ECO:0007669"/>
    <property type="project" value="InterPro"/>
</dbReference>
<dbReference type="EMBL" id="JAVRRJ010000002">
    <property type="protein sequence ID" value="KAK5088476.1"/>
    <property type="molecule type" value="Genomic_DNA"/>
</dbReference>
<keyword evidence="6" id="KW-1185">Reference proteome</keyword>
<feature type="region of interest" description="Disordered" evidence="4">
    <location>
        <begin position="169"/>
        <end position="192"/>
    </location>
</feature>
<dbReference type="PANTHER" id="PTHR15346">
    <property type="entry name" value="DYNACTIN SUBUNIT"/>
    <property type="match status" value="1"/>
</dbReference>
<evidence type="ECO:0000256" key="1">
    <source>
        <dbReference type="ARBA" id="ARBA00004496"/>
    </source>
</evidence>
<keyword evidence="3" id="KW-0175">Coiled coil</keyword>
<feature type="compositionally biased region" description="Basic and acidic residues" evidence="4">
    <location>
        <begin position="315"/>
        <end position="327"/>
    </location>
</feature>
<accession>A0AAN7T2U8</accession>
<gene>
    <name evidence="5" type="ORF">LTR05_002694</name>
</gene>
<feature type="coiled-coil region" evidence="3">
    <location>
        <begin position="694"/>
        <end position="735"/>
    </location>
</feature>
<evidence type="ECO:0000256" key="4">
    <source>
        <dbReference type="SAM" id="MobiDB-lite"/>
    </source>
</evidence>
<feature type="compositionally biased region" description="Basic and acidic residues" evidence="4">
    <location>
        <begin position="176"/>
        <end position="185"/>
    </location>
</feature>
<comment type="subcellular location">
    <subcellularLocation>
        <location evidence="1">Cytoplasm</location>
    </subcellularLocation>
</comment>
<dbReference type="GO" id="GO:0005737">
    <property type="term" value="C:cytoplasm"/>
    <property type="evidence" value="ECO:0007669"/>
    <property type="project" value="UniProtKB-SubCell"/>
</dbReference>
<feature type="region of interest" description="Disordered" evidence="4">
    <location>
        <begin position="612"/>
        <end position="640"/>
    </location>
</feature>
<dbReference type="InterPro" id="IPR028133">
    <property type="entry name" value="Dynamitin"/>
</dbReference>
<dbReference type="AlphaFoldDB" id="A0AAN7T2U8"/>
<comment type="caution">
    <text evidence="5">The sequence shown here is derived from an EMBL/GenBank/DDBJ whole genome shotgun (WGS) entry which is preliminary data.</text>
</comment>
<protein>
    <submittedName>
        <fullName evidence="5">Uncharacterized protein</fullName>
    </submittedName>
</protein>
<name>A0AAN7T2U8_9EURO</name>
<reference evidence="5 6" key="1">
    <citation type="submission" date="2023-08" db="EMBL/GenBank/DDBJ databases">
        <title>Black Yeasts Isolated from many extreme environments.</title>
        <authorList>
            <person name="Coleine C."/>
            <person name="Stajich J.E."/>
            <person name="Selbmann L."/>
        </authorList>
    </citation>
    <scope>NUCLEOTIDE SEQUENCE [LARGE SCALE GENOMIC DNA]</scope>
    <source>
        <strain evidence="5 6">CCFEE 5910</strain>
    </source>
</reference>
<feature type="compositionally biased region" description="Polar residues" evidence="4">
    <location>
        <begin position="1"/>
        <end position="15"/>
    </location>
</feature>